<name>A0A2Z6M9K3_TRISU</name>
<keyword evidence="2" id="KW-1185">Reference proteome</keyword>
<accession>A0A2Z6M9K3</accession>
<dbReference type="PANTHER" id="PTHR36617:SF5">
    <property type="entry name" value="OS05G0421675 PROTEIN"/>
    <property type="match status" value="1"/>
</dbReference>
<reference evidence="2" key="1">
    <citation type="journal article" date="2017" name="Front. Plant Sci.">
        <title>Climate Clever Clovers: New Paradigm to Reduce the Environmental Footprint of Ruminants by Breeding Low Methanogenic Forages Utilizing Haplotype Variation.</title>
        <authorList>
            <person name="Kaur P."/>
            <person name="Appels R."/>
            <person name="Bayer P.E."/>
            <person name="Keeble-Gagnere G."/>
            <person name="Wang J."/>
            <person name="Hirakawa H."/>
            <person name="Shirasawa K."/>
            <person name="Vercoe P."/>
            <person name="Stefanova K."/>
            <person name="Durmic Z."/>
            <person name="Nichols P."/>
            <person name="Revell C."/>
            <person name="Isobe S.N."/>
            <person name="Edwards D."/>
            <person name="Erskine W."/>
        </authorList>
    </citation>
    <scope>NUCLEOTIDE SEQUENCE [LARGE SCALE GENOMIC DNA]</scope>
    <source>
        <strain evidence="2">cv. Daliak</strain>
    </source>
</reference>
<evidence type="ECO:0000313" key="1">
    <source>
        <dbReference type="EMBL" id="GAU29086.1"/>
    </source>
</evidence>
<sequence>MVRRVEEGGNVRSPSRDAKYLHAHLCERFGRLFELAETKSCSVAEMASLGWGTGGAAWVHSSDRWQWQSDPDKDYSVRGAYHLLTSQDSVTLDAATGYPQKQT</sequence>
<evidence type="ECO:0000313" key="2">
    <source>
        <dbReference type="Proteomes" id="UP000242715"/>
    </source>
</evidence>
<dbReference type="AlphaFoldDB" id="A0A2Z6M9K3"/>
<organism evidence="1 2">
    <name type="scientific">Trifolium subterraneum</name>
    <name type="common">Subterranean clover</name>
    <dbReference type="NCBI Taxonomy" id="3900"/>
    <lineage>
        <taxon>Eukaryota</taxon>
        <taxon>Viridiplantae</taxon>
        <taxon>Streptophyta</taxon>
        <taxon>Embryophyta</taxon>
        <taxon>Tracheophyta</taxon>
        <taxon>Spermatophyta</taxon>
        <taxon>Magnoliopsida</taxon>
        <taxon>eudicotyledons</taxon>
        <taxon>Gunneridae</taxon>
        <taxon>Pentapetalae</taxon>
        <taxon>rosids</taxon>
        <taxon>fabids</taxon>
        <taxon>Fabales</taxon>
        <taxon>Fabaceae</taxon>
        <taxon>Papilionoideae</taxon>
        <taxon>50 kb inversion clade</taxon>
        <taxon>NPAAA clade</taxon>
        <taxon>Hologalegina</taxon>
        <taxon>IRL clade</taxon>
        <taxon>Trifolieae</taxon>
        <taxon>Trifolium</taxon>
    </lineage>
</organism>
<dbReference type="EMBL" id="DF973388">
    <property type="protein sequence ID" value="GAU29086.1"/>
    <property type="molecule type" value="Genomic_DNA"/>
</dbReference>
<protein>
    <submittedName>
        <fullName evidence="1">Uncharacterized protein</fullName>
    </submittedName>
</protein>
<proteinExistence type="predicted"/>
<gene>
    <name evidence="1" type="ORF">TSUD_58520</name>
</gene>
<dbReference type="Proteomes" id="UP000242715">
    <property type="component" value="Unassembled WGS sequence"/>
</dbReference>
<dbReference type="PANTHER" id="PTHR36617">
    <property type="entry name" value="PROTEIN, PUTATIVE-RELATED"/>
    <property type="match status" value="1"/>
</dbReference>